<dbReference type="Pfam" id="PF06739">
    <property type="entry name" value="SBBP"/>
    <property type="match status" value="6"/>
</dbReference>
<dbReference type="AlphaFoldDB" id="A0A0F6SE55"/>
<dbReference type="Gene3D" id="2.120.10.30">
    <property type="entry name" value="TolB, C-terminal domain"/>
    <property type="match status" value="1"/>
</dbReference>
<dbReference type="EMBL" id="CP011125">
    <property type="protein sequence ID" value="AKF04604.1"/>
    <property type="molecule type" value="Genomic_DNA"/>
</dbReference>
<keyword evidence="1" id="KW-0732">Signal</keyword>
<dbReference type="InterPro" id="IPR052918">
    <property type="entry name" value="Motility_Chemotaxis_Reg"/>
</dbReference>
<dbReference type="Gene3D" id="2.10.50.10">
    <property type="entry name" value="Tumor Necrosis Factor Receptor, subunit A, domain 2"/>
    <property type="match status" value="1"/>
</dbReference>
<proteinExistence type="predicted"/>
<dbReference type="PANTHER" id="PTHR35580:SF1">
    <property type="entry name" value="PHYTASE-LIKE DOMAIN-CONTAINING PROTEIN"/>
    <property type="match status" value="1"/>
</dbReference>
<dbReference type="SUPFAM" id="SSF101898">
    <property type="entry name" value="NHL repeat"/>
    <property type="match status" value="1"/>
</dbReference>
<name>A0A0F6SE55_9BACT</name>
<accession>A0A0F6SE55</accession>
<protein>
    <recommendedName>
        <fullName evidence="2">TNFR-Cys domain-containing protein</fullName>
    </recommendedName>
</protein>
<dbReference type="SUPFAM" id="SSF57586">
    <property type="entry name" value="TNF receptor-like"/>
    <property type="match status" value="1"/>
</dbReference>
<evidence type="ECO:0000313" key="3">
    <source>
        <dbReference type="EMBL" id="AKF04604.1"/>
    </source>
</evidence>
<gene>
    <name evidence="3" type="ORF">DB32_001753</name>
</gene>
<dbReference type="PROSITE" id="PS51257">
    <property type="entry name" value="PROKAR_LIPOPROTEIN"/>
    <property type="match status" value="1"/>
</dbReference>
<dbReference type="InterPro" id="IPR010620">
    <property type="entry name" value="SBBP_repeat"/>
</dbReference>
<evidence type="ECO:0000313" key="4">
    <source>
        <dbReference type="Proteomes" id="UP000034883"/>
    </source>
</evidence>
<sequence>MSMARRSVLGITVCAALVAAGCGDDAVPAAPDAHVVEHDAHVAEPDASTPCPPGTVRGASACEPCGPGEHCPGGDAPAEPCVDAWDHDEDASTACVAWIDCAPGEHVGSVGTATSDRACATCAEATFSTSANAPSCTPWTTCAEGMVEVTPGSSTRDRTCAVGEWTRQLGSTAGDLVGGVAVDAGGNVYVAGSTYGALPEQTSAGGTDAFLVRYDASGAHAWTRQLGTSSGDLADDVAVDAAGDVYVAGTTPGALHGQTSAGGTDAFVVRYDASGTAVWTRQLGAVAGNEHGHAVAVDASGNVFLAGVTSGTFPGETRGGSSDAFVASYDASGTLRWTRQLGSTGNEQALGVAVDASGNAYVVGHTDGTLPGQTRAGDNDLFVARYDASGTLAWTRQLGSTDGDSARDVAVDATGHAYVTGYTLGALPEQTSVGGADAFLLRFDASGTLVWTRQLGSTGYDVAQAVAVDAHGNAYVVGETLGVFPGQTNAGNSDAFVAHHDASGALLRSQQLGTTGPDYAHGVAVGSDGGVHVAGDTGGTFPDQTNAGGTDLFVARILP</sequence>
<dbReference type="Proteomes" id="UP000034883">
    <property type="component" value="Chromosome"/>
</dbReference>
<dbReference type="STRING" id="927083.DB32_001753"/>
<evidence type="ECO:0000259" key="2">
    <source>
        <dbReference type="SMART" id="SM00208"/>
    </source>
</evidence>
<evidence type="ECO:0000256" key="1">
    <source>
        <dbReference type="SAM" id="SignalP"/>
    </source>
</evidence>
<dbReference type="SMART" id="SM00208">
    <property type="entry name" value="TNFR"/>
    <property type="match status" value="2"/>
</dbReference>
<dbReference type="KEGG" id="samy:DB32_001753"/>
<dbReference type="InterPro" id="IPR001368">
    <property type="entry name" value="TNFR/NGFR_Cys_rich_reg"/>
</dbReference>
<keyword evidence="4" id="KW-1185">Reference proteome</keyword>
<feature type="domain" description="TNFR-Cys" evidence="2">
    <location>
        <begin position="81"/>
        <end position="119"/>
    </location>
</feature>
<reference evidence="3 4" key="1">
    <citation type="submission" date="2015-03" db="EMBL/GenBank/DDBJ databases">
        <title>Genome assembly of Sandaracinus amylolyticus DSM 53668.</title>
        <authorList>
            <person name="Sharma G."/>
            <person name="Subramanian S."/>
        </authorList>
    </citation>
    <scope>NUCLEOTIDE SEQUENCE [LARGE SCALE GENOMIC DNA]</scope>
    <source>
        <strain evidence="3 4">DSM 53668</strain>
    </source>
</reference>
<feature type="signal peptide" evidence="1">
    <location>
        <begin position="1"/>
        <end position="19"/>
    </location>
</feature>
<feature type="domain" description="TNFR-Cys" evidence="2">
    <location>
        <begin position="122"/>
        <end position="160"/>
    </location>
</feature>
<dbReference type="PANTHER" id="PTHR35580">
    <property type="entry name" value="CELL SURFACE GLYCOPROTEIN (S-LAYER PROTEIN)-LIKE PROTEIN"/>
    <property type="match status" value="1"/>
</dbReference>
<dbReference type="Pfam" id="PF00020">
    <property type="entry name" value="TNFR_c6"/>
    <property type="match status" value="1"/>
</dbReference>
<feature type="chain" id="PRO_5002509499" description="TNFR-Cys domain-containing protein" evidence="1">
    <location>
        <begin position="20"/>
        <end position="559"/>
    </location>
</feature>
<dbReference type="SUPFAM" id="SSF63829">
    <property type="entry name" value="Calcium-dependent phosphotriesterase"/>
    <property type="match status" value="1"/>
</dbReference>
<organism evidence="3 4">
    <name type="scientific">Sandaracinus amylolyticus</name>
    <dbReference type="NCBI Taxonomy" id="927083"/>
    <lineage>
        <taxon>Bacteria</taxon>
        <taxon>Pseudomonadati</taxon>
        <taxon>Myxococcota</taxon>
        <taxon>Polyangia</taxon>
        <taxon>Polyangiales</taxon>
        <taxon>Sandaracinaceae</taxon>
        <taxon>Sandaracinus</taxon>
    </lineage>
</organism>
<dbReference type="InterPro" id="IPR011042">
    <property type="entry name" value="6-blade_b-propeller_TolB-like"/>
</dbReference>
<dbReference type="Gene3D" id="2.80.10.50">
    <property type="match status" value="1"/>
</dbReference>